<keyword evidence="1" id="KW-1133">Transmembrane helix</keyword>
<sequence>MIGYAAIAKSMSDSSDLTSFRNFSALNYQNILYLQAELTHLEDLWRKREWEIEHSSDKDKRERSPHDWAELQKDEEAWTQFVQLRSKLKEYNEALIQQHMISHFEKPSKQSLKVLNHILDDDSKASFLIGKDHKTWSDKETLKDLITVGPVESLDMISQFLVRLYLTLKYNVLGKFFQENDNIIHFEGSQLLLPTKVLSVVLSSLLPIAAISVLYLVQSMWRRLLILAGFTSAFSLVLSLINAESKRSELFSATAAFTAVLVVFIGTNTD</sequence>
<gene>
    <name evidence="3" type="ORF">Daesc_006984</name>
</gene>
<dbReference type="EMBL" id="JBANMG010000006">
    <property type="protein sequence ID" value="KAK6952447.1"/>
    <property type="molecule type" value="Genomic_DNA"/>
</dbReference>
<keyword evidence="1" id="KW-0812">Transmembrane</keyword>
<reference evidence="3 4" key="1">
    <citation type="journal article" date="2024" name="Front Chem Biol">
        <title>Unveiling the potential of Daldinia eschscholtzii MFLUCC 19-0629 through bioactivity and bioinformatics studies for enhanced sustainable agriculture production.</title>
        <authorList>
            <person name="Brooks S."/>
            <person name="Weaver J.A."/>
            <person name="Klomchit A."/>
            <person name="Alharthi S.A."/>
            <person name="Onlamun T."/>
            <person name="Nurani R."/>
            <person name="Vong T.K."/>
            <person name="Alberti F."/>
            <person name="Greco C."/>
        </authorList>
    </citation>
    <scope>NUCLEOTIDE SEQUENCE [LARGE SCALE GENOMIC DNA]</scope>
    <source>
        <strain evidence="3">MFLUCC 19-0629</strain>
    </source>
</reference>
<keyword evidence="4" id="KW-1185">Reference proteome</keyword>
<dbReference type="PANTHER" id="PTHR34502:SF5">
    <property type="entry name" value="DUF6594 DOMAIN-CONTAINING PROTEIN"/>
    <property type="match status" value="1"/>
</dbReference>
<feature type="transmembrane region" description="Helical" evidence="1">
    <location>
        <begin position="250"/>
        <end position="267"/>
    </location>
</feature>
<feature type="domain" description="DUF6594" evidence="2">
    <location>
        <begin position="4"/>
        <end position="262"/>
    </location>
</feature>
<evidence type="ECO:0000259" key="2">
    <source>
        <dbReference type="Pfam" id="PF20237"/>
    </source>
</evidence>
<comment type="caution">
    <text evidence="3">The sequence shown here is derived from an EMBL/GenBank/DDBJ whole genome shotgun (WGS) entry which is preliminary data.</text>
</comment>
<keyword evidence="1" id="KW-0472">Membrane</keyword>
<name>A0AAX6MJ61_9PEZI</name>
<dbReference type="PANTHER" id="PTHR34502">
    <property type="entry name" value="DUF6594 DOMAIN-CONTAINING PROTEIN-RELATED"/>
    <property type="match status" value="1"/>
</dbReference>
<organism evidence="3 4">
    <name type="scientific">Daldinia eschscholtzii</name>
    <dbReference type="NCBI Taxonomy" id="292717"/>
    <lineage>
        <taxon>Eukaryota</taxon>
        <taxon>Fungi</taxon>
        <taxon>Dikarya</taxon>
        <taxon>Ascomycota</taxon>
        <taxon>Pezizomycotina</taxon>
        <taxon>Sordariomycetes</taxon>
        <taxon>Xylariomycetidae</taxon>
        <taxon>Xylariales</taxon>
        <taxon>Hypoxylaceae</taxon>
        <taxon>Daldinia</taxon>
    </lineage>
</organism>
<feature type="transmembrane region" description="Helical" evidence="1">
    <location>
        <begin position="224"/>
        <end position="243"/>
    </location>
</feature>
<evidence type="ECO:0000313" key="4">
    <source>
        <dbReference type="Proteomes" id="UP001369815"/>
    </source>
</evidence>
<dbReference type="AlphaFoldDB" id="A0AAX6MJ61"/>
<dbReference type="Proteomes" id="UP001369815">
    <property type="component" value="Unassembled WGS sequence"/>
</dbReference>
<evidence type="ECO:0000313" key="3">
    <source>
        <dbReference type="EMBL" id="KAK6952447.1"/>
    </source>
</evidence>
<proteinExistence type="predicted"/>
<feature type="transmembrane region" description="Helical" evidence="1">
    <location>
        <begin position="197"/>
        <end position="218"/>
    </location>
</feature>
<dbReference type="Pfam" id="PF20237">
    <property type="entry name" value="DUF6594"/>
    <property type="match status" value="1"/>
</dbReference>
<dbReference type="InterPro" id="IPR046529">
    <property type="entry name" value="DUF6594"/>
</dbReference>
<protein>
    <recommendedName>
        <fullName evidence="2">DUF6594 domain-containing protein</fullName>
    </recommendedName>
</protein>
<accession>A0AAX6MJ61</accession>
<evidence type="ECO:0000256" key="1">
    <source>
        <dbReference type="SAM" id="Phobius"/>
    </source>
</evidence>